<proteinExistence type="predicted"/>
<accession>A0ABT3DGX9</accession>
<dbReference type="CDD" id="cd00093">
    <property type="entry name" value="HTH_XRE"/>
    <property type="match status" value="1"/>
</dbReference>
<dbReference type="Gene3D" id="1.10.260.40">
    <property type="entry name" value="lambda repressor-like DNA-binding domains"/>
    <property type="match status" value="1"/>
</dbReference>
<reference evidence="2 3" key="1">
    <citation type="submission" date="2022-10" db="EMBL/GenBank/DDBJ databases">
        <title>Draft genome assembly of moderately radiation resistant bacterium Metabacillus halosaccharovorans.</title>
        <authorList>
            <person name="Pal S."/>
            <person name="Gopinathan A."/>
        </authorList>
    </citation>
    <scope>NUCLEOTIDE SEQUENCE [LARGE SCALE GENOMIC DNA]</scope>
    <source>
        <strain evidence="2 3">VITHBRA001</strain>
    </source>
</reference>
<comment type="caution">
    <text evidence="2">The sequence shown here is derived from an EMBL/GenBank/DDBJ whole genome shotgun (WGS) entry which is preliminary data.</text>
</comment>
<dbReference type="SUPFAM" id="SSF47413">
    <property type="entry name" value="lambda repressor-like DNA-binding domains"/>
    <property type="match status" value="1"/>
</dbReference>
<dbReference type="Proteomes" id="UP001526147">
    <property type="component" value="Unassembled WGS sequence"/>
</dbReference>
<keyword evidence="3" id="KW-1185">Reference proteome</keyword>
<evidence type="ECO:0000313" key="3">
    <source>
        <dbReference type="Proteomes" id="UP001526147"/>
    </source>
</evidence>
<organism evidence="2 3">
    <name type="scientific">Metabacillus halosaccharovorans</name>
    <dbReference type="NCBI Taxonomy" id="930124"/>
    <lineage>
        <taxon>Bacteria</taxon>
        <taxon>Bacillati</taxon>
        <taxon>Bacillota</taxon>
        <taxon>Bacilli</taxon>
        <taxon>Bacillales</taxon>
        <taxon>Bacillaceae</taxon>
        <taxon>Metabacillus</taxon>
    </lineage>
</organism>
<dbReference type="RefSeq" id="WP_264142883.1">
    <property type="nucleotide sequence ID" value="NZ_JAOYEY010000036.1"/>
</dbReference>
<evidence type="ECO:0000313" key="2">
    <source>
        <dbReference type="EMBL" id="MCV9886256.1"/>
    </source>
</evidence>
<sequence length="75" mass="8783">MSKEEITIEEFSEFVRNMRKSTGLSQTEFANAIGVSFASIQRWEQKKKYPNDIYSVLQNIRDVVKQKIKSKRLIA</sequence>
<dbReference type="EMBL" id="JAOYEY010000036">
    <property type="protein sequence ID" value="MCV9886256.1"/>
    <property type="molecule type" value="Genomic_DNA"/>
</dbReference>
<name>A0ABT3DGX9_9BACI</name>
<dbReference type="InterPro" id="IPR001387">
    <property type="entry name" value="Cro/C1-type_HTH"/>
</dbReference>
<gene>
    <name evidence="2" type="ORF">OIH86_11355</name>
</gene>
<dbReference type="PROSITE" id="PS50943">
    <property type="entry name" value="HTH_CROC1"/>
    <property type="match status" value="1"/>
</dbReference>
<protein>
    <submittedName>
        <fullName evidence="2">Helix-turn-helix domain-containing protein</fullName>
    </submittedName>
</protein>
<dbReference type="Pfam" id="PF01381">
    <property type="entry name" value="HTH_3"/>
    <property type="match status" value="1"/>
</dbReference>
<feature type="domain" description="HTH cro/C1-type" evidence="1">
    <location>
        <begin position="15"/>
        <end position="51"/>
    </location>
</feature>
<evidence type="ECO:0000259" key="1">
    <source>
        <dbReference type="PROSITE" id="PS50943"/>
    </source>
</evidence>
<dbReference type="InterPro" id="IPR010982">
    <property type="entry name" value="Lambda_DNA-bd_dom_sf"/>
</dbReference>